<dbReference type="EMBL" id="JAHCVJ010000006">
    <property type="protein sequence ID" value="MBT0665723.1"/>
    <property type="molecule type" value="Genomic_DNA"/>
</dbReference>
<keyword evidence="2" id="KW-1185">Reference proteome</keyword>
<accession>A0AAW4L9J1</accession>
<organism evidence="1 2">
    <name type="scientific">Geoanaerobacter pelophilus</name>
    <dbReference type="NCBI Taxonomy" id="60036"/>
    <lineage>
        <taxon>Bacteria</taxon>
        <taxon>Pseudomonadati</taxon>
        <taxon>Thermodesulfobacteriota</taxon>
        <taxon>Desulfuromonadia</taxon>
        <taxon>Geobacterales</taxon>
        <taxon>Geobacteraceae</taxon>
        <taxon>Geoanaerobacter</taxon>
    </lineage>
</organism>
<dbReference type="RefSeq" id="WP_214172490.1">
    <property type="nucleotide sequence ID" value="NZ_JAHCVJ010000006.1"/>
</dbReference>
<dbReference type="Proteomes" id="UP000811899">
    <property type="component" value="Unassembled WGS sequence"/>
</dbReference>
<evidence type="ECO:0000313" key="1">
    <source>
        <dbReference type="EMBL" id="MBT0665723.1"/>
    </source>
</evidence>
<proteinExistence type="predicted"/>
<evidence type="ECO:0000313" key="2">
    <source>
        <dbReference type="Proteomes" id="UP000811899"/>
    </source>
</evidence>
<protein>
    <recommendedName>
        <fullName evidence="3">Inhibitor of sigma-G Gin</fullName>
    </recommendedName>
</protein>
<evidence type="ECO:0008006" key="3">
    <source>
        <dbReference type="Google" id="ProtNLM"/>
    </source>
</evidence>
<dbReference type="AlphaFoldDB" id="A0AAW4L9J1"/>
<gene>
    <name evidence="1" type="ORF">KI809_15545</name>
</gene>
<reference evidence="1 2" key="1">
    <citation type="submission" date="2021-05" db="EMBL/GenBank/DDBJ databases">
        <title>The draft genome of Geobacter pelophilus DSM 12255.</title>
        <authorList>
            <person name="Xu Z."/>
            <person name="Masuda Y."/>
            <person name="Itoh H."/>
            <person name="Senoo K."/>
        </authorList>
    </citation>
    <scope>NUCLEOTIDE SEQUENCE [LARGE SCALE GENOMIC DNA]</scope>
    <source>
        <strain evidence="1 2">DSM 12255</strain>
    </source>
</reference>
<comment type="caution">
    <text evidence="1">The sequence shown here is derived from an EMBL/GenBank/DDBJ whole genome shotgun (WGS) entry which is preliminary data.</text>
</comment>
<name>A0AAW4L9J1_9BACT</name>
<sequence length="63" mass="7084">MEEQLQCPACQGTNIEEDREIPGLVFKVCACCGETIAMKSERIKTLADAVREHSRLYRIKEAA</sequence>